<reference evidence="2" key="1">
    <citation type="journal article" date="2013" name="Science">
        <title>Gene transfer from bacteria and archaea facilitated evolution of an extremophilic eukaryote.</title>
        <authorList>
            <person name="Schonknecht G."/>
            <person name="Chen W.H."/>
            <person name="Ternes C.M."/>
            <person name="Barbier G.G."/>
            <person name="Shrestha R.P."/>
            <person name="Stanke M."/>
            <person name="Brautigam A."/>
            <person name="Baker B.J."/>
            <person name="Banfield J.F."/>
            <person name="Garavito R.M."/>
            <person name="Carr K."/>
            <person name="Wilkerson C."/>
            <person name="Rensing S.A."/>
            <person name="Gagneul D."/>
            <person name="Dickenson N.E."/>
            <person name="Oesterhelt C."/>
            <person name="Lercher M.J."/>
            <person name="Weber A.P."/>
        </authorList>
    </citation>
    <scope>NUCLEOTIDE SEQUENCE [LARGE SCALE GENOMIC DNA]</scope>
    <source>
        <strain evidence="2">074W</strain>
    </source>
</reference>
<dbReference type="Proteomes" id="UP000030680">
    <property type="component" value="Unassembled WGS sequence"/>
</dbReference>
<accession>M2VT71</accession>
<gene>
    <name evidence="1" type="ORF">Gasu_59800</name>
</gene>
<evidence type="ECO:0000313" key="2">
    <source>
        <dbReference type="Proteomes" id="UP000030680"/>
    </source>
</evidence>
<organism evidence="1 2">
    <name type="scientific">Galdieria sulphuraria</name>
    <name type="common">Red alga</name>
    <dbReference type="NCBI Taxonomy" id="130081"/>
    <lineage>
        <taxon>Eukaryota</taxon>
        <taxon>Rhodophyta</taxon>
        <taxon>Bangiophyceae</taxon>
        <taxon>Galdieriales</taxon>
        <taxon>Galdieriaceae</taxon>
        <taxon>Galdieria</taxon>
    </lineage>
</organism>
<evidence type="ECO:0000313" key="1">
    <source>
        <dbReference type="EMBL" id="EME26361.1"/>
    </source>
</evidence>
<protein>
    <submittedName>
        <fullName evidence="1">Uncharacterized protein</fullName>
    </submittedName>
</protein>
<dbReference type="Gramene" id="EME26361">
    <property type="protein sequence ID" value="EME26361"/>
    <property type="gene ID" value="Gasu_59800"/>
</dbReference>
<name>M2VT71_GALSU</name>
<proteinExistence type="predicted"/>
<sequence>MKPTSSCNSDFCTYGGFLLSGVTQSCDSVFGRFVDFEIFLPGRFKIDQKSIVASGEWVYLTSQKIVDSKP</sequence>
<dbReference type="EMBL" id="KB454551">
    <property type="protein sequence ID" value="EME26361.1"/>
    <property type="molecule type" value="Genomic_DNA"/>
</dbReference>
<dbReference type="GeneID" id="17085368"/>
<dbReference type="AlphaFoldDB" id="M2VT71"/>
<keyword evidence="2" id="KW-1185">Reference proteome</keyword>
<dbReference type="RefSeq" id="XP_005702881.1">
    <property type="nucleotide sequence ID" value="XM_005702824.1"/>
</dbReference>
<dbReference type="KEGG" id="gsl:Gasu_59800"/>
<dbReference type="PROSITE" id="PS51257">
    <property type="entry name" value="PROKAR_LIPOPROTEIN"/>
    <property type="match status" value="1"/>
</dbReference>